<organism evidence="2 3">
    <name type="scientific">Gomphillus americanus</name>
    <dbReference type="NCBI Taxonomy" id="1940652"/>
    <lineage>
        <taxon>Eukaryota</taxon>
        <taxon>Fungi</taxon>
        <taxon>Dikarya</taxon>
        <taxon>Ascomycota</taxon>
        <taxon>Pezizomycotina</taxon>
        <taxon>Lecanoromycetes</taxon>
        <taxon>OSLEUM clade</taxon>
        <taxon>Ostropomycetidae</taxon>
        <taxon>Ostropales</taxon>
        <taxon>Graphidaceae</taxon>
        <taxon>Gomphilloideae</taxon>
        <taxon>Gomphillus</taxon>
    </lineage>
</organism>
<dbReference type="CDD" id="cd02440">
    <property type="entry name" value="AdoMet_MTases"/>
    <property type="match status" value="1"/>
</dbReference>
<dbReference type="GO" id="GO:0008757">
    <property type="term" value="F:S-adenosylmethionine-dependent methyltransferase activity"/>
    <property type="evidence" value="ECO:0007669"/>
    <property type="project" value="UniProtKB-ARBA"/>
</dbReference>
<proteinExistence type="predicted"/>
<protein>
    <recommendedName>
        <fullName evidence="1">Methyltransferase small domain-containing protein</fullName>
    </recommendedName>
</protein>
<dbReference type="InterPro" id="IPR002052">
    <property type="entry name" value="DNA_methylase_N6_adenine_CS"/>
</dbReference>
<dbReference type="AlphaFoldDB" id="A0A8H3IS42"/>
<evidence type="ECO:0000313" key="2">
    <source>
        <dbReference type="EMBL" id="CAF9925355.1"/>
    </source>
</evidence>
<evidence type="ECO:0000313" key="3">
    <source>
        <dbReference type="Proteomes" id="UP000664169"/>
    </source>
</evidence>
<dbReference type="PANTHER" id="PTHR18895">
    <property type="entry name" value="HEMK METHYLTRANSFERASE"/>
    <property type="match status" value="1"/>
</dbReference>
<dbReference type="Gene3D" id="3.40.50.150">
    <property type="entry name" value="Vaccinia Virus protein VP39"/>
    <property type="match status" value="1"/>
</dbReference>
<dbReference type="Pfam" id="PF05175">
    <property type="entry name" value="MTS"/>
    <property type="match status" value="1"/>
</dbReference>
<accession>A0A8H3IS42</accession>
<sequence length="366" mass="40810">MPRLPTSLIRKAYSYSPLLPLLLKATRDLALAKNELRWLQEHISSIHRLRKCTPKQYLPKPPTLSQLCRIRSTGEPLQYILGSQPFGDLEILCRKGILIPRPETEVYTTRLSNLLLRHGSIGNGNVESLQILDLCAGTGCIGLSLYAALHRQIPDVRVRAIDFNPQARNLAWKTVKLNQHLGRLSPSLSKSQFDYVLADLLNNEEIAAVVQSDATFNIVVSNPPYISIPAFSRDTSRSARIFEPSNALVPPDSVGITGERTGDLFYDHILRLSWRARPQIVCMEVADLEQALRVMRAVKDMEAIDGSLWEAKQIWRDEIDVQGNECSTEWNADVNAAIIGEGSGRAVVLARSWGVDVIKHDTAAFG</sequence>
<dbReference type="EMBL" id="CAJPDQ010000023">
    <property type="protein sequence ID" value="CAF9925355.1"/>
    <property type="molecule type" value="Genomic_DNA"/>
</dbReference>
<reference evidence="2" key="1">
    <citation type="submission" date="2021-03" db="EMBL/GenBank/DDBJ databases">
        <authorList>
            <person name="Tagirdzhanova G."/>
        </authorList>
    </citation>
    <scope>NUCLEOTIDE SEQUENCE</scope>
</reference>
<dbReference type="InterPro" id="IPR029063">
    <property type="entry name" value="SAM-dependent_MTases_sf"/>
</dbReference>
<dbReference type="Gene3D" id="1.10.8.10">
    <property type="entry name" value="DNA helicase RuvA subunit, C-terminal domain"/>
    <property type="match status" value="1"/>
</dbReference>
<gene>
    <name evidence="2" type="ORF">GOMPHAMPRED_003866</name>
</gene>
<dbReference type="OrthoDB" id="269872at2759"/>
<dbReference type="PROSITE" id="PS00092">
    <property type="entry name" value="N6_MTASE"/>
    <property type="match status" value="1"/>
</dbReference>
<dbReference type="PANTHER" id="PTHR18895:SF74">
    <property type="entry name" value="MTRF1L RELEASE FACTOR GLUTAMINE METHYLTRANSFERASE"/>
    <property type="match status" value="1"/>
</dbReference>
<evidence type="ECO:0000259" key="1">
    <source>
        <dbReference type="Pfam" id="PF05175"/>
    </source>
</evidence>
<dbReference type="Proteomes" id="UP000664169">
    <property type="component" value="Unassembled WGS sequence"/>
</dbReference>
<feature type="domain" description="Methyltransferase small" evidence="1">
    <location>
        <begin position="127"/>
        <end position="226"/>
    </location>
</feature>
<dbReference type="GO" id="GO:0005739">
    <property type="term" value="C:mitochondrion"/>
    <property type="evidence" value="ECO:0007669"/>
    <property type="project" value="TreeGrafter"/>
</dbReference>
<comment type="caution">
    <text evidence="2">The sequence shown here is derived from an EMBL/GenBank/DDBJ whole genome shotgun (WGS) entry which is preliminary data.</text>
</comment>
<dbReference type="InterPro" id="IPR050320">
    <property type="entry name" value="N5-glutamine_MTase"/>
</dbReference>
<dbReference type="InterPro" id="IPR007848">
    <property type="entry name" value="Small_mtfrase_dom"/>
</dbReference>
<dbReference type="GO" id="GO:0003676">
    <property type="term" value="F:nucleic acid binding"/>
    <property type="evidence" value="ECO:0007669"/>
    <property type="project" value="InterPro"/>
</dbReference>
<keyword evidence="3" id="KW-1185">Reference proteome</keyword>
<dbReference type="GO" id="GO:0032259">
    <property type="term" value="P:methylation"/>
    <property type="evidence" value="ECO:0007669"/>
    <property type="project" value="InterPro"/>
</dbReference>
<name>A0A8H3IS42_9LECA</name>
<dbReference type="SUPFAM" id="SSF53335">
    <property type="entry name" value="S-adenosyl-L-methionine-dependent methyltransferases"/>
    <property type="match status" value="1"/>
</dbReference>